<dbReference type="AlphaFoldDB" id="A0A915L6K1"/>
<reference evidence="2" key="1">
    <citation type="submission" date="2022-11" db="UniProtKB">
        <authorList>
            <consortium name="WormBaseParasite"/>
        </authorList>
    </citation>
    <scope>IDENTIFICATION</scope>
</reference>
<dbReference type="WBParaSite" id="nRc.2.0.1.t46422-RA">
    <property type="protein sequence ID" value="nRc.2.0.1.t46422-RA"/>
    <property type="gene ID" value="nRc.2.0.1.g46422"/>
</dbReference>
<proteinExistence type="predicted"/>
<evidence type="ECO:0000313" key="1">
    <source>
        <dbReference type="Proteomes" id="UP000887565"/>
    </source>
</evidence>
<keyword evidence="1" id="KW-1185">Reference proteome</keyword>
<name>A0A915L6K1_ROMCU</name>
<evidence type="ECO:0000313" key="2">
    <source>
        <dbReference type="WBParaSite" id="nRc.2.0.1.t46422-RA"/>
    </source>
</evidence>
<sequence length="83" mass="10075">MSGDNRRRSFFGWGVYLNSLNWKMEFRPLSDDDARDLCVRNLSARDLLRFGDWDDRTTSRQRFSKYLRNDFHSRLVEIEKPNK</sequence>
<organism evidence="1 2">
    <name type="scientific">Romanomermis culicivorax</name>
    <name type="common">Nematode worm</name>
    <dbReference type="NCBI Taxonomy" id="13658"/>
    <lineage>
        <taxon>Eukaryota</taxon>
        <taxon>Metazoa</taxon>
        <taxon>Ecdysozoa</taxon>
        <taxon>Nematoda</taxon>
        <taxon>Enoplea</taxon>
        <taxon>Dorylaimia</taxon>
        <taxon>Mermithida</taxon>
        <taxon>Mermithoidea</taxon>
        <taxon>Mermithidae</taxon>
        <taxon>Romanomermis</taxon>
    </lineage>
</organism>
<dbReference type="Proteomes" id="UP000887565">
    <property type="component" value="Unplaced"/>
</dbReference>
<protein>
    <submittedName>
        <fullName evidence="2">Uncharacterized protein</fullName>
    </submittedName>
</protein>
<accession>A0A915L6K1</accession>